<dbReference type="GO" id="GO:0003677">
    <property type="term" value="F:DNA binding"/>
    <property type="evidence" value="ECO:0007669"/>
    <property type="project" value="UniProtKB-KW"/>
</dbReference>
<dbReference type="PRINTS" id="PR00778">
    <property type="entry name" value="HTHARSR"/>
</dbReference>
<reference evidence="6" key="1">
    <citation type="submission" date="2017-01" db="EMBL/GenBank/DDBJ databases">
        <authorList>
            <person name="Varghese N."/>
            <person name="Submissions S."/>
        </authorList>
    </citation>
    <scope>NUCLEOTIDE SEQUENCE [LARGE SCALE GENOMIC DNA]</scope>
    <source>
        <strain evidence="6">DSM 21054</strain>
    </source>
</reference>
<keyword evidence="6" id="KW-1185">Reference proteome</keyword>
<evidence type="ECO:0000313" key="6">
    <source>
        <dbReference type="Proteomes" id="UP000186917"/>
    </source>
</evidence>
<dbReference type="Pfam" id="PF01022">
    <property type="entry name" value="HTH_5"/>
    <property type="match status" value="1"/>
</dbReference>
<organism evidence="5 6">
    <name type="scientific">Filimonas lacunae</name>
    <dbReference type="NCBI Taxonomy" id="477680"/>
    <lineage>
        <taxon>Bacteria</taxon>
        <taxon>Pseudomonadati</taxon>
        <taxon>Bacteroidota</taxon>
        <taxon>Chitinophagia</taxon>
        <taxon>Chitinophagales</taxon>
        <taxon>Chitinophagaceae</taxon>
        <taxon>Filimonas</taxon>
    </lineage>
</organism>
<dbReference type="PROSITE" id="PS50987">
    <property type="entry name" value="HTH_ARSR_2"/>
    <property type="match status" value="1"/>
</dbReference>
<dbReference type="SMART" id="SM00418">
    <property type="entry name" value="HTH_ARSR"/>
    <property type="match status" value="1"/>
</dbReference>
<dbReference type="InterPro" id="IPR036388">
    <property type="entry name" value="WH-like_DNA-bd_sf"/>
</dbReference>
<dbReference type="KEGG" id="fln:FLA_0337"/>
<name>A0A173MA03_9BACT</name>
<protein>
    <submittedName>
        <fullName evidence="5">ArsR family transcriptional regulator</fullName>
    </submittedName>
</protein>
<dbReference type="PANTHER" id="PTHR33154">
    <property type="entry name" value="TRANSCRIPTIONAL REGULATOR, ARSR FAMILY"/>
    <property type="match status" value="1"/>
</dbReference>
<evidence type="ECO:0000259" key="4">
    <source>
        <dbReference type="PROSITE" id="PS50987"/>
    </source>
</evidence>
<sequence length="97" mass="10872">MDKKTVEKISKALGDPYRLKIIEAIKEEPNSWMACSALVSMFNLSQSTISHHTKQLVDADLLVAEKEGRCTRYKLNCSVFGSYISFLSGYEKVAPNP</sequence>
<feature type="domain" description="HTH arsR-type" evidence="4">
    <location>
        <begin position="1"/>
        <end position="95"/>
    </location>
</feature>
<dbReference type="InterPro" id="IPR036390">
    <property type="entry name" value="WH_DNA-bd_sf"/>
</dbReference>
<keyword evidence="3" id="KW-0804">Transcription</keyword>
<dbReference type="SUPFAM" id="SSF46785">
    <property type="entry name" value="Winged helix' DNA-binding domain"/>
    <property type="match status" value="1"/>
</dbReference>
<evidence type="ECO:0000256" key="3">
    <source>
        <dbReference type="ARBA" id="ARBA00023163"/>
    </source>
</evidence>
<evidence type="ECO:0000313" key="5">
    <source>
        <dbReference type="EMBL" id="SIT31098.1"/>
    </source>
</evidence>
<dbReference type="InterPro" id="IPR011991">
    <property type="entry name" value="ArsR-like_HTH"/>
</dbReference>
<dbReference type="InterPro" id="IPR001845">
    <property type="entry name" value="HTH_ArsR_DNA-bd_dom"/>
</dbReference>
<dbReference type="InterPro" id="IPR051081">
    <property type="entry name" value="HTH_MetalResp_TranReg"/>
</dbReference>
<proteinExistence type="predicted"/>
<keyword evidence="1" id="KW-0805">Transcription regulation</keyword>
<dbReference type="Proteomes" id="UP000186917">
    <property type="component" value="Unassembled WGS sequence"/>
</dbReference>
<dbReference type="OrthoDB" id="9798835at2"/>
<dbReference type="GO" id="GO:0003700">
    <property type="term" value="F:DNA-binding transcription factor activity"/>
    <property type="evidence" value="ECO:0007669"/>
    <property type="project" value="InterPro"/>
</dbReference>
<evidence type="ECO:0000256" key="1">
    <source>
        <dbReference type="ARBA" id="ARBA00023015"/>
    </source>
</evidence>
<evidence type="ECO:0000256" key="2">
    <source>
        <dbReference type="ARBA" id="ARBA00023125"/>
    </source>
</evidence>
<dbReference type="RefSeq" id="WP_076381663.1">
    <property type="nucleotide sequence ID" value="NZ_AP017422.1"/>
</dbReference>
<dbReference type="AlphaFoldDB" id="A0A173MA03"/>
<dbReference type="CDD" id="cd00090">
    <property type="entry name" value="HTH_ARSR"/>
    <property type="match status" value="1"/>
</dbReference>
<dbReference type="STRING" id="477680.SAMN05421788_11077"/>
<accession>A0A173MA03</accession>
<dbReference type="Gene3D" id="1.10.10.10">
    <property type="entry name" value="Winged helix-like DNA-binding domain superfamily/Winged helix DNA-binding domain"/>
    <property type="match status" value="1"/>
</dbReference>
<dbReference type="NCBIfam" id="NF033788">
    <property type="entry name" value="HTH_metalloreg"/>
    <property type="match status" value="1"/>
</dbReference>
<dbReference type="PANTHER" id="PTHR33154:SF33">
    <property type="entry name" value="TRANSCRIPTIONAL REPRESSOR SDPR"/>
    <property type="match status" value="1"/>
</dbReference>
<dbReference type="EMBL" id="FTOR01000010">
    <property type="protein sequence ID" value="SIT31098.1"/>
    <property type="molecule type" value="Genomic_DNA"/>
</dbReference>
<gene>
    <name evidence="5" type="ORF">SAMN05421788_11077</name>
</gene>
<keyword evidence="2" id="KW-0238">DNA-binding</keyword>